<dbReference type="KEGG" id="sapo:SAPIO_CDS5428"/>
<sequence length="652" mass="72669">MSNTRRPPLSSNPNAANSPLRGSAAAAAARTKRSMASIQREEAYGQPPPLKKQMLDGGSHRAVRAPAASLASRPRPVVHVQRSRIAKPVVTTTTATTTTEAAQYQRIQERDFLSWQKQYRARFPRMVFFFDSVPDDVRGKLVKFIVYLGAREEKFFSIDVTHVVTTRSLPQPNPSTEHDAAETARSKRDSHAEEQPQTINPSLLDCSSESRRRMLIEMGNRRAAQQQDDLARLKAARNNDILYKARDLGKRIYTVEKLQRILDSLLEGDPYVSRSVSSREQSRGDDLAKLLRRERLNGPSDRDPKAVTKELNYFRGPYIYVYDMDEKTKPVMVREYPKVADKTDGEWPQFKTVSQGRCPFVDESLADAKLMRRAMERKAAKEAAAKAASAAATAASIAPTEHEQRPAEPQAPRVTGKRVRDEYGDPLTETKDVQNRTVYSVRPTDIFNPPKDITTMTHIDFTSQKFFTGRAGTGRVFAGEPVASGVQPSNVTSAIRSQAISSNAGVPGTKAGTSKELHNLQKKVLQKATPITHHNETDHRCVTATHSVEAAAVSRTNSKAPDTIEGSEGRAKRATSQAPAAAPQKAKKDMKPGYCENCLEKFDDFDDHVVSRKHRKFAESLDNWAELDELLRVLDRPLKYSHLSGDVDTHGW</sequence>
<dbReference type="InterPro" id="IPR051590">
    <property type="entry name" value="Replication_Regulatory_Kinase"/>
</dbReference>
<evidence type="ECO:0000259" key="6">
    <source>
        <dbReference type="PROSITE" id="PS51265"/>
    </source>
</evidence>
<dbReference type="GO" id="GO:0003676">
    <property type="term" value="F:nucleic acid binding"/>
    <property type="evidence" value="ECO:0007669"/>
    <property type="project" value="InterPro"/>
</dbReference>
<keyword evidence="8" id="KW-1185">Reference proteome</keyword>
<dbReference type="GO" id="GO:0043539">
    <property type="term" value="F:protein serine/threonine kinase activator activity"/>
    <property type="evidence" value="ECO:0007669"/>
    <property type="project" value="TreeGrafter"/>
</dbReference>
<feature type="compositionally biased region" description="Basic and acidic residues" evidence="5">
    <location>
        <begin position="176"/>
        <end position="194"/>
    </location>
</feature>
<feature type="compositionally biased region" description="Low complexity" evidence="5">
    <location>
        <begin position="64"/>
        <end position="77"/>
    </location>
</feature>
<gene>
    <name evidence="7" type="ORF">SAPIO_CDS5428</name>
</gene>
<protein>
    <recommendedName>
        <fullName evidence="6">DBF4-type domain-containing protein</fullName>
    </recommendedName>
</protein>
<evidence type="ECO:0000256" key="2">
    <source>
        <dbReference type="ARBA" id="ARBA00022771"/>
    </source>
</evidence>
<feature type="region of interest" description="Disordered" evidence="5">
    <location>
        <begin position="1"/>
        <end position="77"/>
    </location>
</feature>
<feature type="domain" description="DBF4-type" evidence="6">
    <location>
        <begin position="588"/>
        <end position="637"/>
    </location>
</feature>
<dbReference type="VEuPathDB" id="FungiDB:SAPIO_CDS5428"/>
<dbReference type="GeneID" id="27724500"/>
<dbReference type="GO" id="GO:0031431">
    <property type="term" value="C:Dbf4-dependent protein kinase complex"/>
    <property type="evidence" value="ECO:0007669"/>
    <property type="project" value="TreeGrafter"/>
</dbReference>
<evidence type="ECO:0000256" key="5">
    <source>
        <dbReference type="SAM" id="MobiDB-lite"/>
    </source>
</evidence>
<feature type="compositionally biased region" description="Polar residues" evidence="5">
    <location>
        <begin position="1"/>
        <end position="14"/>
    </location>
</feature>
<feature type="compositionally biased region" description="Basic and acidic residues" evidence="5">
    <location>
        <begin position="418"/>
        <end position="432"/>
    </location>
</feature>
<dbReference type="HOGENOM" id="CLU_017715_0_0_1"/>
<dbReference type="GO" id="GO:1901987">
    <property type="term" value="P:regulation of cell cycle phase transition"/>
    <property type="evidence" value="ECO:0007669"/>
    <property type="project" value="TreeGrafter"/>
</dbReference>
<dbReference type="CDD" id="cd00027">
    <property type="entry name" value="BRCT"/>
    <property type="match status" value="1"/>
</dbReference>
<evidence type="ECO:0000256" key="3">
    <source>
        <dbReference type="ARBA" id="ARBA00022833"/>
    </source>
</evidence>
<dbReference type="InterPro" id="IPR038545">
    <property type="entry name" value="Znf_DBF_sf"/>
</dbReference>
<dbReference type="OrthoDB" id="21380at2759"/>
<dbReference type="RefSeq" id="XP_016642776.1">
    <property type="nucleotide sequence ID" value="XM_016787761.1"/>
</dbReference>
<dbReference type="Pfam" id="PF22437">
    <property type="entry name" value="DBF4_BRCT"/>
    <property type="match status" value="1"/>
</dbReference>
<feature type="region of interest" description="Disordered" evidence="5">
    <location>
        <begin position="393"/>
        <end position="432"/>
    </location>
</feature>
<accession>A0A084G6L5</accession>
<evidence type="ECO:0000313" key="8">
    <source>
        <dbReference type="Proteomes" id="UP000028545"/>
    </source>
</evidence>
<comment type="caution">
    <text evidence="7">The sequence shown here is derived from an EMBL/GenBank/DDBJ whole genome shotgun (WGS) entry which is preliminary data.</text>
</comment>
<feature type="compositionally biased region" description="Polar residues" evidence="5">
    <location>
        <begin position="195"/>
        <end position="204"/>
    </location>
</feature>
<dbReference type="SUPFAM" id="SSF52113">
    <property type="entry name" value="BRCT domain"/>
    <property type="match status" value="1"/>
</dbReference>
<dbReference type="SMART" id="SM00586">
    <property type="entry name" value="ZnF_DBF"/>
    <property type="match status" value="1"/>
</dbReference>
<dbReference type="Pfam" id="PF07535">
    <property type="entry name" value="zf-DBF"/>
    <property type="match status" value="1"/>
</dbReference>
<dbReference type="PANTHER" id="PTHR15375:SF26">
    <property type="entry name" value="PROTEIN CHIFFON"/>
    <property type="match status" value="1"/>
</dbReference>
<dbReference type="GO" id="GO:0008270">
    <property type="term" value="F:zinc ion binding"/>
    <property type="evidence" value="ECO:0007669"/>
    <property type="project" value="UniProtKB-KW"/>
</dbReference>
<dbReference type="Proteomes" id="UP000028545">
    <property type="component" value="Unassembled WGS sequence"/>
</dbReference>
<evidence type="ECO:0000256" key="4">
    <source>
        <dbReference type="PROSITE-ProRule" id="PRU00600"/>
    </source>
</evidence>
<feature type="compositionally biased region" description="Low complexity" evidence="5">
    <location>
        <begin position="15"/>
        <end position="37"/>
    </location>
</feature>
<dbReference type="FunFam" id="6.10.250.3410:FF:000001">
    <property type="entry name" value="Protein DBF4 homolog A"/>
    <property type="match status" value="1"/>
</dbReference>
<keyword evidence="3" id="KW-0862">Zinc</keyword>
<dbReference type="PROSITE" id="PS51265">
    <property type="entry name" value="ZF_DBF4"/>
    <property type="match status" value="1"/>
</dbReference>
<dbReference type="InterPro" id="IPR006572">
    <property type="entry name" value="Znf_DBF"/>
</dbReference>
<dbReference type="InterPro" id="IPR036420">
    <property type="entry name" value="BRCT_dom_sf"/>
</dbReference>
<dbReference type="AlphaFoldDB" id="A0A084G6L5"/>
<proteinExistence type="predicted"/>
<dbReference type="OMA" id="GMKIWAI"/>
<name>A0A084G6L5_PSEDA</name>
<dbReference type="Gene3D" id="6.10.250.3410">
    <property type="entry name" value="DBF zinc finger"/>
    <property type="match status" value="1"/>
</dbReference>
<reference evidence="7 8" key="1">
    <citation type="journal article" date="2014" name="Genome Announc.">
        <title>Draft genome sequence of the pathogenic fungus Scedosporium apiospermum.</title>
        <authorList>
            <person name="Vandeputte P."/>
            <person name="Ghamrawi S."/>
            <person name="Rechenmann M."/>
            <person name="Iltis A."/>
            <person name="Giraud S."/>
            <person name="Fleury M."/>
            <person name="Thornton C."/>
            <person name="Delhaes L."/>
            <person name="Meyer W."/>
            <person name="Papon N."/>
            <person name="Bouchara J.P."/>
        </authorList>
    </citation>
    <scope>NUCLEOTIDE SEQUENCE [LARGE SCALE GENOMIC DNA]</scope>
    <source>
        <strain evidence="7 8">IHEM 14462</strain>
    </source>
</reference>
<dbReference type="Gene3D" id="3.40.50.10190">
    <property type="entry name" value="BRCT domain"/>
    <property type="match status" value="1"/>
</dbReference>
<dbReference type="InterPro" id="IPR013939">
    <property type="entry name" value="Regulatory_Dfp1/Him1"/>
</dbReference>
<dbReference type="EMBL" id="JOWA01000098">
    <property type="protein sequence ID" value="KEZ42977.1"/>
    <property type="molecule type" value="Genomic_DNA"/>
</dbReference>
<feature type="region of interest" description="Disordered" evidence="5">
    <location>
        <begin position="167"/>
        <end position="204"/>
    </location>
</feature>
<dbReference type="GO" id="GO:0010571">
    <property type="term" value="P:positive regulation of nuclear cell cycle DNA replication"/>
    <property type="evidence" value="ECO:0007669"/>
    <property type="project" value="TreeGrafter"/>
</dbReference>
<dbReference type="InterPro" id="IPR055116">
    <property type="entry name" value="DBF4_BRCT"/>
</dbReference>
<keyword evidence="1" id="KW-0479">Metal-binding</keyword>
<dbReference type="Pfam" id="PF08630">
    <property type="entry name" value="Dfp1_Him1_M"/>
    <property type="match status" value="1"/>
</dbReference>
<evidence type="ECO:0000313" key="7">
    <source>
        <dbReference type="EMBL" id="KEZ42977.1"/>
    </source>
</evidence>
<feature type="compositionally biased region" description="Low complexity" evidence="5">
    <location>
        <begin position="574"/>
        <end position="584"/>
    </location>
</feature>
<organism evidence="7 8">
    <name type="scientific">Pseudallescheria apiosperma</name>
    <name type="common">Scedosporium apiospermum</name>
    <dbReference type="NCBI Taxonomy" id="563466"/>
    <lineage>
        <taxon>Eukaryota</taxon>
        <taxon>Fungi</taxon>
        <taxon>Dikarya</taxon>
        <taxon>Ascomycota</taxon>
        <taxon>Pezizomycotina</taxon>
        <taxon>Sordariomycetes</taxon>
        <taxon>Hypocreomycetidae</taxon>
        <taxon>Microascales</taxon>
        <taxon>Microascaceae</taxon>
        <taxon>Scedosporium</taxon>
    </lineage>
</organism>
<evidence type="ECO:0000256" key="1">
    <source>
        <dbReference type="ARBA" id="ARBA00022723"/>
    </source>
</evidence>
<feature type="region of interest" description="Disordered" evidence="5">
    <location>
        <begin position="554"/>
        <end position="590"/>
    </location>
</feature>
<keyword evidence="2 4" id="KW-0863">Zinc-finger</keyword>
<dbReference type="PANTHER" id="PTHR15375">
    <property type="entry name" value="ACTIVATOR OF S-PHASE KINASE-RELATED"/>
    <property type="match status" value="1"/>
</dbReference>